<keyword evidence="1" id="KW-1133">Transmembrane helix</keyword>
<dbReference type="Proteomes" id="UP000761380">
    <property type="component" value="Unassembled WGS sequence"/>
</dbReference>
<dbReference type="EMBL" id="SVBY01000030">
    <property type="protein sequence ID" value="MBE6092605.1"/>
    <property type="molecule type" value="Genomic_DNA"/>
</dbReference>
<dbReference type="Pfam" id="PF13472">
    <property type="entry name" value="Lipase_GDSL_2"/>
    <property type="match status" value="1"/>
</dbReference>
<dbReference type="AlphaFoldDB" id="A0A927WMV7"/>
<dbReference type="SUPFAM" id="SSF52266">
    <property type="entry name" value="SGNH hydrolase"/>
    <property type="match status" value="1"/>
</dbReference>
<dbReference type="PANTHER" id="PTHR30383">
    <property type="entry name" value="THIOESTERASE 1/PROTEASE 1/LYSOPHOSPHOLIPASE L1"/>
    <property type="match status" value="1"/>
</dbReference>
<evidence type="ECO:0000259" key="2">
    <source>
        <dbReference type="Pfam" id="PF13472"/>
    </source>
</evidence>
<evidence type="ECO:0000313" key="4">
    <source>
        <dbReference type="Proteomes" id="UP000761380"/>
    </source>
</evidence>
<keyword evidence="1" id="KW-0812">Transmembrane</keyword>
<accession>A0A927WMV7</accession>
<feature type="transmembrane region" description="Helical" evidence="1">
    <location>
        <begin position="12"/>
        <end position="31"/>
    </location>
</feature>
<proteinExistence type="predicted"/>
<evidence type="ECO:0000256" key="1">
    <source>
        <dbReference type="SAM" id="Phobius"/>
    </source>
</evidence>
<organism evidence="3 4">
    <name type="scientific">Selenomonas ruminantium</name>
    <dbReference type="NCBI Taxonomy" id="971"/>
    <lineage>
        <taxon>Bacteria</taxon>
        <taxon>Bacillati</taxon>
        <taxon>Bacillota</taxon>
        <taxon>Negativicutes</taxon>
        <taxon>Selenomonadales</taxon>
        <taxon>Selenomonadaceae</taxon>
        <taxon>Selenomonas</taxon>
    </lineage>
</organism>
<sequence>MTWWRQRRTYIIFIALTICIIGGAMGGILFYQAQLRAKEVPEAEAKLMKTSQHSPVSYSPILEWAKDINAVFYEVEFFSSVPFFLDAESESTAAIYRTRRVYQNRYNPPLREFAQDLLGKRPIYWRVRSMDFDGQPLTPFSKLAELWTSPDIAPMNAPLPVTDYSGKNGTVLLYPVYHWVQQAGAKRYEIALYHENPQLNEQAQPFATLFADMSELYDSSPRPLPNGFFWRVLSFDGDGNVMGTWSEPQYYRVSPLDKWEAGVLGDSISHGGGHFSFGPADFEFSYLTYLNFPAINLSQSGDTAQMTRDRFEKDVLPFRPHYLLIMTGSNSLRAGEDPQVVIDCLKDIQRMCLENNIAPILLTLPAINPDNIQHIFKEDTAPDWQQRFAVVNDFIRTQVHIDTAAAIKSPGGLLPTVYGLDGLHPDASGKKLMGEKINAVWPQAKLLADRLLMKYQNQED</sequence>
<gene>
    <name evidence="3" type="ORF">E7201_05495</name>
</gene>
<feature type="domain" description="SGNH hydrolase-type esterase" evidence="2">
    <location>
        <begin position="263"/>
        <end position="431"/>
    </location>
</feature>
<protein>
    <submittedName>
        <fullName evidence="3">GDSL family lipase</fullName>
    </submittedName>
</protein>
<dbReference type="InterPro" id="IPR051532">
    <property type="entry name" value="Ester_Hydrolysis_Enzymes"/>
</dbReference>
<dbReference type="InterPro" id="IPR013830">
    <property type="entry name" value="SGNH_hydro"/>
</dbReference>
<keyword evidence="1" id="KW-0472">Membrane</keyword>
<dbReference type="GO" id="GO:0004622">
    <property type="term" value="F:phosphatidylcholine lysophospholipase activity"/>
    <property type="evidence" value="ECO:0007669"/>
    <property type="project" value="TreeGrafter"/>
</dbReference>
<dbReference type="Gene3D" id="3.40.50.1110">
    <property type="entry name" value="SGNH hydrolase"/>
    <property type="match status" value="1"/>
</dbReference>
<evidence type="ECO:0000313" key="3">
    <source>
        <dbReference type="EMBL" id="MBE6092605.1"/>
    </source>
</evidence>
<name>A0A927WMV7_SELRU</name>
<dbReference type="RefSeq" id="WP_303815874.1">
    <property type="nucleotide sequence ID" value="NZ_CAMOFN010000019.1"/>
</dbReference>
<comment type="caution">
    <text evidence="3">The sequence shown here is derived from an EMBL/GenBank/DDBJ whole genome shotgun (WGS) entry which is preliminary data.</text>
</comment>
<dbReference type="InterPro" id="IPR036514">
    <property type="entry name" value="SGNH_hydro_sf"/>
</dbReference>
<dbReference type="PANTHER" id="PTHR30383:SF5">
    <property type="entry name" value="SGNH HYDROLASE-TYPE ESTERASE DOMAIN-CONTAINING PROTEIN"/>
    <property type="match status" value="1"/>
</dbReference>
<reference evidence="3" key="1">
    <citation type="submission" date="2019-04" db="EMBL/GenBank/DDBJ databases">
        <title>Evolution of Biomass-Degrading Anaerobic Consortia Revealed by Metagenomics.</title>
        <authorList>
            <person name="Peng X."/>
        </authorList>
    </citation>
    <scope>NUCLEOTIDE SEQUENCE</scope>
    <source>
        <strain evidence="3">SIG240</strain>
    </source>
</reference>